<evidence type="ECO:0000313" key="6">
    <source>
        <dbReference type="EMBL" id="PRQ08952.1"/>
    </source>
</evidence>
<dbReference type="NCBIfam" id="NF003738">
    <property type="entry name" value="PRK05333.1"/>
    <property type="match status" value="1"/>
</dbReference>
<dbReference type="EMBL" id="PVNL01000032">
    <property type="protein sequence ID" value="PRQ08952.1"/>
    <property type="molecule type" value="Genomic_DNA"/>
</dbReference>
<evidence type="ECO:0000256" key="3">
    <source>
        <dbReference type="ARBA" id="ARBA00023027"/>
    </source>
</evidence>
<protein>
    <recommendedName>
        <fullName evidence="1">protein acetyllysine N-acetyltransferase</fullName>
        <ecNumber evidence="1">2.3.1.286</ecNumber>
    </recommendedName>
</protein>
<evidence type="ECO:0000256" key="2">
    <source>
        <dbReference type="ARBA" id="ARBA00022679"/>
    </source>
</evidence>
<dbReference type="GO" id="GO:0016787">
    <property type="term" value="F:hydrolase activity"/>
    <property type="evidence" value="ECO:0007669"/>
    <property type="project" value="UniProtKB-KW"/>
</dbReference>
<feature type="binding site" evidence="4">
    <location>
        <position position="161"/>
    </location>
    <ligand>
        <name>Zn(2+)</name>
        <dbReference type="ChEBI" id="CHEBI:29105"/>
    </ligand>
</feature>
<dbReference type="InterPro" id="IPR050134">
    <property type="entry name" value="NAD-dep_sirtuin_deacylases"/>
</dbReference>
<proteinExistence type="predicted"/>
<dbReference type="GO" id="GO:0046872">
    <property type="term" value="F:metal ion binding"/>
    <property type="evidence" value="ECO:0007669"/>
    <property type="project" value="UniProtKB-KW"/>
</dbReference>
<evidence type="ECO:0000259" key="5">
    <source>
        <dbReference type="PROSITE" id="PS50305"/>
    </source>
</evidence>
<dbReference type="Pfam" id="PF02146">
    <property type="entry name" value="SIR2"/>
    <property type="match status" value="1"/>
</dbReference>
<dbReference type="InterPro" id="IPR026591">
    <property type="entry name" value="Sirtuin_cat_small_dom_sf"/>
</dbReference>
<keyword evidence="3" id="KW-0520">NAD</keyword>
<organism evidence="6 7">
    <name type="scientific">Enhygromyxa salina</name>
    <dbReference type="NCBI Taxonomy" id="215803"/>
    <lineage>
        <taxon>Bacteria</taxon>
        <taxon>Pseudomonadati</taxon>
        <taxon>Myxococcota</taxon>
        <taxon>Polyangia</taxon>
        <taxon>Nannocystales</taxon>
        <taxon>Nannocystaceae</taxon>
        <taxon>Enhygromyxa</taxon>
    </lineage>
</organism>
<dbReference type="InterPro" id="IPR026590">
    <property type="entry name" value="Ssirtuin_cat_dom"/>
</dbReference>
<gene>
    <name evidence="6" type="primary">cobB_2</name>
    <name evidence="6" type="ORF">ENSA7_13510</name>
</gene>
<dbReference type="Proteomes" id="UP000238823">
    <property type="component" value="Unassembled WGS sequence"/>
</dbReference>
<dbReference type="SUPFAM" id="SSF52467">
    <property type="entry name" value="DHS-like NAD/FAD-binding domain"/>
    <property type="match status" value="1"/>
</dbReference>
<dbReference type="EC" id="2.3.1.286" evidence="1"/>
<name>A0A2S9YV84_9BACT</name>
<evidence type="ECO:0000256" key="1">
    <source>
        <dbReference type="ARBA" id="ARBA00012928"/>
    </source>
</evidence>
<feature type="binding site" evidence="4">
    <location>
        <position position="164"/>
    </location>
    <ligand>
        <name>Zn(2+)</name>
        <dbReference type="ChEBI" id="CHEBI:29105"/>
    </ligand>
</feature>
<dbReference type="OrthoDB" id="9800582at2"/>
<keyword evidence="6" id="KW-0378">Hydrolase</keyword>
<keyword evidence="4" id="KW-0862">Zinc</keyword>
<feature type="domain" description="Deacetylase sirtuin-type" evidence="5">
    <location>
        <begin position="30"/>
        <end position="311"/>
    </location>
</feature>
<dbReference type="GO" id="GO:0070403">
    <property type="term" value="F:NAD+ binding"/>
    <property type="evidence" value="ECO:0007669"/>
    <property type="project" value="InterPro"/>
</dbReference>
<dbReference type="Gene3D" id="3.40.50.1220">
    <property type="entry name" value="TPP-binding domain"/>
    <property type="match status" value="1"/>
</dbReference>
<dbReference type="Gene3D" id="3.30.1600.10">
    <property type="entry name" value="SIR2/SIRT2 'Small Domain"/>
    <property type="match status" value="1"/>
</dbReference>
<dbReference type="InterPro" id="IPR003000">
    <property type="entry name" value="Sirtuin"/>
</dbReference>
<dbReference type="AlphaFoldDB" id="A0A2S9YV84"/>
<keyword evidence="2" id="KW-0808">Transferase</keyword>
<feature type="active site" description="Proton acceptor" evidence="4">
    <location>
        <position position="153"/>
    </location>
</feature>
<dbReference type="InterPro" id="IPR029035">
    <property type="entry name" value="DHS-like_NAD/FAD-binding_dom"/>
</dbReference>
<feature type="binding site" evidence="4">
    <location>
        <position position="216"/>
    </location>
    <ligand>
        <name>Zn(2+)</name>
        <dbReference type="ChEBI" id="CHEBI:29105"/>
    </ligand>
</feature>
<dbReference type="PANTHER" id="PTHR11085:SF10">
    <property type="entry name" value="NAD-DEPENDENT PROTEIN DEACYLASE SIRTUIN-5, MITOCHONDRIAL-RELATED"/>
    <property type="match status" value="1"/>
</dbReference>
<accession>A0A2S9YV84</accession>
<dbReference type="GO" id="GO:0017136">
    <property type="term" value="F:histone deacetylase activity, NAD-dependent"/>
    <property type="evidence" value="ECO:0007669"/>
    <property type="project" value="TreeGrafter"/>
</dbReference>
<evidence type="ECO:0000313" key="7">
    <source>
        <dbReference type="Proteomes" id="UP000238823"/>
    </source>
</evidence>
<dbReference type="PANTHER" id="PTHR11085">
    <property type="entry name" value="NAD-DEPENDENT PROTEIN DEACYLASE SIRTUIN-5, MITOCHONDRIAL-RELATED"/>
    <property type="match status" value="1"/>
</dbReference>
<comment type="caution">
    <text evidence="6">The sequence shown here is derived from an EMBL/GenBank/DDBJ whole genome shotgun (WGS) entry which is preliminary data.</text>
</comment>
<dbReference type="PROSITE" id="PS50305">
    <property type="entry name" value="SIRTUIN"/>
    <property type="match status" value="1"/>
</dbReference>
<reference evidence="6 7" key="1">
    <citation type="submission" date="2018-03" db="EMBL/GenBank/DDBJ databases">
        <title>Draft Genome Sequences of the Obligatory Marine Myxobacteria Enhygromyxa salina SWB007.</title>
        <authorList>
            <person name="Poehlein A."/>
            <person name="Moghaddam J.A."/>
            <person name="Harms H."/>
            <person name="Alanjari M."/>
            <person name="Koenig G.M."/>
            <person name="Daniel R."/>
            <person name="Schaeberle T.F."/>
        </authorList>
    </citation>
    <scope>NUCLEOTIDE SEQUENCE [LARGE SCALE GENOMIC DNA]</scope>
    <source>
        <strain evidence="6 7">SWB007</strain>
    </source>
</reference>
<sequence length="311" mass="33531">MRRLDPASGLKVFCDRAKLSEVEATFDYVPRLPDTETAAFERLLVLARGRRVVALTGAGCSTESGIPDYRGEGTRARARDPIRFDTYATDADARARYWARAVVGWPRFSSAPPNPVHRALAKLEQGRLLHGLITQNVDRLHHAAGSRDVIELHGALADVRCLECGTFEDRGDLQARLLALNPGWLERAEATRLAPDGDADFEPDRGSFRVADCLVCGGALKPNVVFFGEQVPAATVERAYALVEAAELLLVLGSSLAVFSGLRFVRRAAAQAIPIAIVTAGPTRGDTLASVKLEARLGELVPRLADALGPS</sequence>
<feature type="binding site" evidence="4">
    <location>
        <position position="213"/>
    </location>
    <ligand>
        <name>Zn(2+)</name>
        <dbReference type="ChEBI" id="CHEBI:29105"/>
    </ligand>
</feature>
<keyword evidence="4" id="KW-0479">Metal-binding</keyword>
<evidence type="ECO:0000256" key="4">
    <source>
        <dbReference type="PROSITE-ProRule" id="PRU00236"/>
    </source>
</evidence>